<reference evidence="2 3" key="1">
    <citation type="submission" date="2019-04" db="EMBL/GenBank/DDBJ databases">
        <title>Sphingobacterium olei sp. nov., isolated from oil-contaminated soil.</title>
        <authorList>
            <person name="Liu B."/>
        </authorList>
    </citation>
    <scope>NUCLEOTIDE SEQUENCE [LARGE SCALE GENOMIC DNA]</scope>
    <source>
        <strain evidence="2 3">HAL-9</strain>
    </source>
</reference>
<name>A0A4U0NHB3_9SPHI</name>
<protein>
    <recommendedName>
        <fullName evidence="4">RHS repeat protein</fullName>
    </recommendedName>
</protein>
<keyword evidence="1" id="KW-0812">Transmembrane</keyword>
<dbReference type="RefSeq" id="WP_136902395.1">
    <property type="nucleotide sequence ID" value="NZ_SUME01000007.1"/>
</dbReference>
<keyword evidence="3" id="KW-1185">Reference proteome</keyword>
<dbReference type="Proteomes" id="UP000306808">
    <property type="component" value="Unassembled WGS sequence"/>
</dbReference>
<feature type="transmembrane region" description="Helical" evidence="1">
    <location>
        <begin position="38"/>
        <end position="57"/>
    </location>
</feature>
<gene>
    <name evidence="2" type="ORF">FAZ15_16335</name>
</gene>
<keyword evidence="1" id="KW-1133">Transmembrane helix</keyword>
<evidence type="ECO:0000313" key="2">
    <source>
        <dbReference type="EMBL" id="TJZ53601.1"/>
    </source>
</evidence>
<organism evidence="2 3">
    <name type="scientific">Sphingobacterium olei</name>
    <dbReference type="NCBI Taxonomy" id="2571155"/>
    <lineage>
        <taxon>Bacteria</taxon>
        <taxon>Pseudomonadati</taxon>
        <taxon>Bacteroidota</taxon>
        <taxon>Sphingobacteriia</taxon>
        <taxon>Sphingobacteriales</taxon>
        <taxon>Sphingobacteriaceae</taxon>
        <taxon>Sphingobacterium</taxon>
    </lineage>
</organism>
<comment type="caution">
    <text evidence="2">The sequence shown here is derived from an EMBL/GenBank/DDBJ whole genome shotgun (WGS) entry which is preliminary data.</text>
</comment>
<accession>A0A4U0NHB3</accession>
<dbReference type="AlphaFoldDB" id="A0A4U0NHB3"/>
<evidence type="ECO:0000256" key="1">
    <source>
        <dbReference type="SAM" id="Phobius"/>
    </source>
</evidence>
<dbReference type="EMBL" id="SUME01000007">
    <property type="protein sequence ID" value="TJZ53601.1"/>
    <property type="molecule type" value="Genomic_DNA"/>
</dbReference>
<keyword evidence="1" id="KW-0472">Membrane</keyword>
<evidence type="ECO:0008006" key="4">
    <source>
        <dbReference type="Google" id="ProtNLM"/>
    </source>
</evidence>
<proteinExistence type="predicted"/>
<evidence type="ECO:0000313" key="3">
    <source>
        <dbReference type="Proteomes" id="UP000306808"/>
    </source>
</evidence>
<sequence>MILNKEARPDLFFFSSDYAVLPAVGKLFFCLFKAGMSFGSGFWTVFILTWLFTPLGGRAQSLNLEVRPSVNAQQFMATLAKGSSNLQTGQPSVTIPLLDVRSGGISIPITMSFNGAGVIGETEASHIGLGWSLMAGGALLRSIRGTDDTQRHPSSSLAWHYDQNYIADKWYEQESNTFSSNKFVDAMGLVSSDPEPDDYTYSFMGYSGDICFYDPPNGPSSTTLYPDRSFRLEKTSSGYKIYGADATVYYFESEERKSDYTIAWFLTRISGQNGSNVYFSYESESCYDLSQTVLSTYMVQYSKRLTRIDYEDGYILFTAGDRADMPSTPISGIDATKSITHISQYDSRDSLVRGFEMLYQDGYFTNEVTDSYGGGESYANYRLRLSGVREFGPGGSSLPPYRFGYDYSFFLSKRSYISDPFNTIRTGAWAHNPTLVAMSDRGVHGEHSPWVVYNYVDSYPEGYYIPSIRGWSASFDLFSSSVRDYLCLTSIQYPAGGREEMVYERHSYGNINNSQDTVGSSAYVDQRDRLTGKRLKSRTVQDGLGFTYYAYRYHLHGPDYEQLLYHQSPVSSGVLINPTIYTTAQYESAYDHSRPRLRAVPHSTKRPQNSFMGSPVFYREVEEERVDEYGHGSQGKRIYYFESMYAIPPVNYVYRNYLRDGSYFLSRNSLTPIPNTIYGKQQYLVDPEIDMSDHYMTYLAYPLGRFMQARLGSDRLLKEVVLSGTGEIVRKTEHRYSEGISAIKYGLAVVGYDDNDYQVSPYPDFEVKRYLISHSQRLFSVRQLVGTTVTDYHPTGTYKDSISYHYTFNNIARGMGRVDSDGQETVTRHTYADEIVFHASSGLSVGAQALARMKEVNMVNVPVQTTVRRGTDYIDGSYTAFRQLSGGIVVPDSTFRLETEVGTAVATPNVGTTGNIHRSAAFTLESSYPSYDGYANPLTAVGRSGVPETIIRGYNGRHPVAHFSNYTYAQVQGNSALQVQLSQLEGYRTVDGSDRAALEAVNQAIRSSLPAGVLVTTYTYDPHVGQTTACDARGLTSYYSYDALGRLSTVRDHNGDIVKQYCYNYKDQPQPCDGMPLPGGGGTVIYVKMDLLNPQTLTGAGYVVELADVIFGLYSDAACTQPHFLTAPLTITTALRTTMFYNGESSFLGESSSQINFAVGSSEWVGTQLEQGIYIEVGTDPVLGSIYEVYLTEFIVLPGEGYEVAQ</sequence>
<dbReference type="OrthoDB" id="680656at2"/>